<keyword evidence="1" id="KW-0732">Signal</keyword>
<organism evidence="2 3">
    <name type="scientific">Microvenator marinus</name>
    <dbReference type="NCBI Taxonomy" id="2600177"/>
    <lineage>
        <taxon>Bacteria</taxon>
        <taxon>Deltaproteobacteria</taxon>
        <taxon>Bradymonadales</taxon>
        <taxon>Microvenatoraceae</taxon>
        <taxon>Microvenator</taxon>
    </lineage>
</organism>
<proteinExistence type="predicted"/>
<reference evidence="2 3" key="1">
    <citation type="submission" date="2019-08" db="EMBL/GenBank/DDBJ databases">
        <authorList>
            <person name="Liang Q."/>
        </authorList>
    </citation>
    <scope>NUCLEOTIDE SEQUENCE [LARGE SCALE GENOMIC DNA]</scope>
    <source>
        <strain evidence="2 3">V1718</strain>
    </source>
</reference>
<dbReference type="RefSeq" id="WP_146959221.1">
    <property type="nucleotide sequence ID" value="NZ_CP042467.1"/>
</dbReference>
<dbReference type="Proteomes" id="UP000321595">
    <property type="component" value="Chromosome"/>
</dbReference>
<feature type="signal peptide" evidence="1">
    <location>
        <begin position="1"/>
        <end position="23"/>
    </location>
</feature>
<dbReference type="OrthoDB" id="5526339at2"/>
<accession>A0A5B8XUX8</accession>
<dbReference type="SUPFAM" id="SSF89372">
    <property type="entry name" value="Fucose-specific lectin"/>
    <property type="match status" value="1"/>
</dbReference>
<evidence type="ECO:0000256" key="1">
    <source>
        <dbReference type="SAM" id="SignalP"/>
    </source>
</evidence>
<evidence type="ECO:0000313" key="2">
    <source>
        <dbReference type="EMBL" id="QED27536.1"/>
    </source>
</evidence>
<dbReference type="AlphaFoldDB" id="A0A5B8XUX8"/>
<name>A0A5B8XUX8_9DELT</name>
<dbReference type="KEGG" id="bbae:FRD01_09840"/>
<protein>
    <submittedName>
        <fullName evidence="2">Uncharacterized protein</fullName>
    </submittedName>
</protein>
<sequence length="409" mass="43880">MNNHAPQFAIVSLLIALSSACFDNTNAVCSPACGMGEVCDPETVECVPAIVGKFEGELPGSSAQLVESDGRVFFGAADEGQILVGELFEDGHDTQILATSTRRTRLRIDANESRIAAVWLDPQNQFVLATRRFSERTWRFESVRGSYEGSQEFDIALASGRLHVLFQDDDRTLKRVWRDDISTPDGTWTLETVDDRSHDSTLRACTPPPGPLARGVGAAPSVVAGATSVLVAYLDRDCGDLRFARLGETTWTIDIVDKGGASGQDGRIGAHISMARSSAGEIGIAYHDEGLAALKFAVLTEGGFAAEIVDPGLEIDGLARESKSVVGLFPSLAFSPGNQPSIAYLDGTRARLRLATEAGSEWTLSTIATDGPVGWWAQMLFAGENQVVGSARFVSSEAGIKPLWEAQWR</sequence>
<keyword evidence="3" id="KW-1185">Reference proteome</keyword>
<dbReference type="Gene3D" id="2.120.10.70">
    <property type="entry name" value="Fucose-specific lectin"/>
    <property type="match status" value="1"/>
</dbReference>
<dbReference type="EMBL" id="CP042467">
    <property type="protein sequence ID" value="QED27536.1"/>
    <property type="molecule type" value="Genomic_DNA"/>
</dbReference>
<evidence type="ECO:0000313" key="3">
    <source>
        <dbReference type="Proteomes" id="UP000321595"/>
    </source>
</evidence>
<feature type="chain" id="PRO_5023147165" evidence="1">
    <location>
        <begin position="24"/>
        <end position="409"/>
    </location>
</feature>
<gene>
    <name evidence="2" type="ORF">FRD01_09840</name>
</gene>